<dbReference type="PANTHER" id="PTHR40659">
    <property type="entry name" value="NICKEL/COBALT EFFLUX SYSTEM RCNA"/>
    <property type="match status" value="1"/>
</dbReference>
<feature type="compositionally biased region" description="Basic and acidic residues" evidence="14">
    <location>
        <begin position="172"/>
        <end position="194"/>
    </location>
</feature>
<keyword evidence="8 13" id="KW-1133">Transmembrane helix</keyword>
<evidence type="ECO:0000256" key="2">
    <source>
        <dbReference type="ARBA" id="ARBA00004651"/>
    </source>
</evidence>
<evidence type="ECO:0000256" key="12">
    <source>
        <dbReference type="ARBA" id="ARBA00023285"/>
    </source>
</evidence>
<dbReference type="Pfam" id="PF03824">
    <property type="entry name" value="NicO"/>
    <property type="match status" value="1"/>
</dbReference>
<evidence type="ECO:0000256" key="7">
    <source>
        <dbReference type="ARBA" id="ARBA00022692"/>
    </source>
</evidence>
<keyword evidence="9" id="KW-0406">Ion transport</keyword>
<evidence type="ECO:0000256" key="11">
    <source>
        <dbReference type="ARBA" id="ARBA00023136"/>
    </source>
</evidence>
<evidence type="ECO:0000256" key="3">
    <source>
        <dbReference type="ARBA" id="ARBA00022426"/>
    </source>
</evidence>
<name>A0A1H2XFP2_9RHOB</name>
<keyword evidence="5" id="KW-1003">Cell membrane</keyword>
<feature type="transmembrane region" description="Helical" evidence="13">
    <location>
        <begin position="57"/>
        <end position="76"/>
    </location>
</feature>
<evidence type="ECO:0000313" key="16">
    <source>
        <dbReference type="Proteomes" id="UP000198539"/>
    </source>
</evidence>
<feature type="region of interest" description="Disordered" evidence="14">
    <location>
        <begin position="172"/>
        <end position="210"/>
    </location>
</feature>
<keyword evidence="16" id="KW-1185">Reference proteome</keyword>
<dbReference type="GO" id="GO:0032025">
    <property type="term" value="P:response to cobalt ion"/>
    <property type="evidence" value="ECO:0007669"/>
    <property type="project" value="TreeGrafter"/>
</dbReference>
<evidence type="ECO:0000256" key="5">
    <source>
        <dbReference type="ARBA" id="ARBA00022475"/>
    </source>
</evidence>
<proteinExistence type="inferred from homology"/>
<keyword evidence="7 13" id="KW-0812">Transmembrane</keyword>
<keyword evidence="12" id="KW-0170">Cobalt</keyword>
<dbReference type="GO" id="GO:0005886">
    <property type="term" value="C:plasma membrane"/>
    <property type="evidence" value="ECO:0007669"/>
    <property type="project" value="UniProtKB-SubCell"/>
</dbReference>
<dbReference type="STRING" id="564137.SAMN04488238_104174"/>
<reference evidence="15 16" key="1">
    <citation type="submission" date="2016-10" db="EMBL/GenBank/DDBJ databases">
        <authorList>
            <person name="de Groot N.N."/>
        </authorList>
    </citation>
    <scope>NUCLEOTIDE SEQUENCE [LARGE SCALE GENOMIC DNA]</scope>
    <source>
        <strain evidence="15 16">CGMCC 1.8894</strain>
    </source>
</reference>
<evidence type="ECO:0000256" key="10">
    <source>
        <dbReference type="ARBA" id="ARBA00023112"/>
    </source>
</evidence>
<keyword evidence="10" id="KW-0921">Nickel transport</keyword>
<comment type="subcellular location">
    <subcellularLocation>
        <location evidence="2 13">Cell membrane</location>
        <topology evidence="2 13">Multi-pass membrane protein</topology>
    </subcellularLocation>
</comment>
<dbReference type="PANTHER" id="PTHR40659:SF1">
    <property type="entry name" value="NICKEL_COBALT EFFLUX SYSTEM RCNA"/>
    <property type="match status" value="1"/>
</dbReference>
<dbReference type="GO" id="GO:0010045">
    <property type="term" value="P:response to nickel cation"/>
    <property type="evidence" value="ECO:0007669"/>
    <property type="project" value="TreeGrafter"/>
</dbReference>
<dbReference type="EMBL" id="FNOM01000004">
    <property type="protein sequence ID" value="SDW91576.1"/>
    <property type="molecule type" value="Genomic_DNA"/>
</dbReference>
<keyword evidence="6" id="KW-0533">Nickel</keyword>
<feature type="transmembrane region" description="Helical" evidence="13">
    <location>
        <begin position="254"/>
        <end position="277"/>
    </location>
</feature>
<feature type="transmembrane region" description="Helical" evidence="13">
    <location>
        <begin position="330"/>
        <end position="350"/>
    </location>
</feature>
<accession>A0A1H2XFP2</accession>
<organism evidence="15 16">
    <name type="scientific">Roseicitreum antarcticum</name>
    <dbReference type="NCBI Taxonomy" id="564137"/>
    <lineage>
        <taxon>Bacteria</taxon>
        <taxon>Pseudomonadati</taxon>
        <taxon>Pseudomonadota</taxon>
        <taxon>Alphaproteobacteria</taxon>
        <taxon>Rhodobacterales</taxon>
        <taxon>Paracoccaceae</taxon>
        <taxon>Roseicitreum</taxon>
    </lineage>
</organism>
<dbReference type="RefSeq" id="WP_092887591.1">
    <property type="nucleotide sequence ID" value="NZ_CP061498.1"/>
</dbReference>
<evidence type="ECO:0000256" key="4">
    <source>
        <dbReference type="ARBA" id="ARBA00022448"/>
    </source>
</evidence>
<feature type="transmembrane region" description="Helical" evidence="13">
    <location>
        <begin position="97"/>
        <end position="125"/>
    </location>
</feature>
<dbReference type="GO" id="GO:0006824">
    <property type="term" value="P:cobalt ion transport"/>
    <property type="evidence" value="ECO:0007669"/>
    <property type="project" value="UniProtKB-KW"/>
</dbReference>
<evidence type="ECO:0000256" key="14">
    <source>
        <dbReference type="SAM" id="MobiDB-lite"/>
    </source>
</evidence>
<gene>
    <name evidence="15" type="ORF">SAMN04488238_104174</name>
</gene>
<evidence type="ECO:0000313" key="15">
    <source>
        <dbReference type="EMBL" id="SDW91576.1"/>
    </source>
</evidence>
<evidence type="ECO:0000256" key="8">
    <source>
        <dbReference type="ARBA" id="ARBA00022989"/>
    </source>
</evidence>
<comment type="function">
    <text evidence="1">Efflux system for nickel and cobalt.</text>
</comment>
<dbReference type="InterPro" id="IPR011541">
    <property type="entry name" value="Ni/Co_transpt_high_affinity"/>
</dbReference>
<comment type="similarity">
    <text evidence="13">Belongs to the NiCoT transporter (TC 2.A.52) family.</text>
</comment>
<feature type="transmembrane region" description="Helical" evidence="13">
    <location>
        <begin position="137"/>
        <end position="155"/>
    </location>
</feature>
<keyword evidence="3" id="KW-0171">Cobalt transport</keyword>
<keyword evidence="11 13" id="KW-0472">Membrane</keyword>
<evidence type="ECO:0000256" key="13">
    <source>
        <dbReference type="RuleBase" id="RU362101"/>
    </source>
</evidence>
<dbReference type="GO" id="GO:0015099">
    <property type="term" value="F:nickel cation transmembrane transporter activity"/>
    <property type="evidence" value="ECO:0007669"/>
    <property type="project" value="UniProtKB-UniRule"/>
</dbReference>
<dbReference type="GO" id="GO:0046583">
    <property type="term" value="F:monoatomic cation efflux transmembrane transporter activity"/>
    <property type="evidence" value="ECO:0007669"/>
    <property type="project" value="TreeGrafter"/>
</dbReference>
<dbReference type="OrthoDB" id="9812956at2"/>
<evidence type="ECO:0000256" key="6">
    <source>
        <dbReference type="ARBA" id="ARBA00022596"/>
    </source>
</evidence>
<protein>
    <recommendedName>
        <fullName evidence="13">Nickel/cobalt efflux system</fullName>
    </recommendedName>
</protein>
<sequence length="351" mass="36202">MRRGILTLMLLTVLGAAAVWGLGGFDGLARWAAGLQRDAQNAMANALRALHAGQPGALWALCGLAFTYGVAHAVGPGHGKVLIGAYGAGQRVALRRLSLIAMLASLAQATTAVLLVYAGVGIFALTRMQLEGLAADWLDPLSFAAIGALGLWLVWRGARRWWRLSADHGAEGTPYHDHSHHGHPADGRAEEPRAAHSHASHTRADAQPQPVASTAIPAAPLSDHAHGGEACPSCGHRHGPALGEVAALRGWRDAVLLIGAIAIRPCTGALFVLILTWRMGLEAAGIAATYAMGLGTALITVGVAALAVLGREGALLWAGRLTAVTRLMPVAEVLAGAVITAISAQLLLALA</sequence>
<evidence type="ECO:0000256" key="9">
    <source>
        <dbReference type="ARBA" id="ARBA00023065"/>
    </source>
</evidence>
<dbReference type="AlphaFoldDB" id="A0A1H2XFP2"/>
<evidence type="ECO:0000256" key="1">
    <source>
        <dbReference type="ARBA" id="ARBA00002510"/>
    </source>
</evidence>
<dbReference type="Proteomes" id="UP000198539">
    <property type="component" value="Unassembled WGS sequence"/>
</dbReference>
<feature type="transmembrane region" description="Helical" evidence="13">
    <location>
        <begin position="283"/>
        <end position="309"/>
    </location>
</feature>
<dbReference type="InterPro" id="IPR051224">
    <property type="entry name" value="NiCoT_RcnA"/>
</dbReference>
<keyword evidence="4 13" id="KW-0813">Transport</keyword>